<keyword evidence="2" id="KW-1185">Reference proteome</keyword>
<protein>
    <submittedName>
        <fullName evidence="1">8717_t:CDS:1</fullName>
    </submittedName>
</protein>
<dbReference type="EMBL" id="CAJVQB010000083">
    <property type="protein sequence ID" value="CAG8464748.1"/>
    <property type="molecule type" value="Genomic_DNA"/>
</dbReference>
<reference evidence="1 2" key="1">
    <citation type="submission" date="2021-06" db="EMBL/GenBank/DDBJ databases">
        <authorList>
            <person name="Kallberg Y."/>
            <person name="Tangrot J."/>
            <person name="Rosling A."/>
        </authorList>
    </citation>
    <scope>NUCLEOTIDE SEQUENCE [LARGE SCALE GENOMIC DNA]</scope>
    <source>
        <strain evidence="1 2">120-4 pot B 10/14</strain>
    </source>
</reference>
<evidence type="ECO:0000313" key="1">
    <source>
        <dbReference type="EMBL" id="CAG8464748.1"/>
    </source>
</evidence>
<evidence type="ECO:0000313" key="2">
    <source>
        <dbReference type="Proteomes" id="UP000789901"/>
    </source>
</evidence>
<comment type="caution">
    <text evidence="1">The sequence shown here is derived from an EMBL/GenBank/DDBJ whole genome shotgun (WGS) entry which is preliminary data.</text>
</comment>
<gene>
    <name evidence="1" type="ORF">GMARGA_LOCUS483</name>
</gene>
<name>A0ABM8VWL4_GIGMA</name>
<organism evidence="1 2">
    <name type="scientific">Gigaspora margarita</name>
    <dbReference type="NCBI Taxonomy" id="4874"/>
    <lineage>
        <taxon>Eukaryota</taxon>
        <taxon>Fungi</taxon>
        <taxon>Fungi incertae sedis</taxon>
        <taxon>Mucoromycota</taxon>
        <taxon>Glomeromycotina</taxon>
        <taxon>Glomeromycetes</taxon>
        <taxon>Diversisporales</taxon>
        <taxon>Gigasporaceae</taxon>
        <taxon>Gigaspora</taxon>
    </lineage>
</organism>
<sequence>MKNIFRKLWKLNMEIYINIYSFQVEADSTQINLDITKVLKFCMSQLGIGIDLVN</sequence>
<proteinExistence type="predicted"/>
<accession>A0ABM8VWL4</accession>
<dbReference type="Proteomes" id="UP000789901">
    <property type="component" value="Unassembled WGS sequence"/>
</dbReference>